<dbReference type="Pfam" id="PF13432">
    <property type="entry name" value="TPR_16"/>
    <property type="match status" value="2"/>
</dbReference>
<dbReference type="InterPro" id="IPR036869">
    <property type="entry name" value="J_dom_sf"/>
</dbReference>
<organism evidence="5 6">
    <name type="scientific">Daedalea quercina L-15889</name>
    <dbReference type="NCBI Taxonomy" id="1314783"/>
    <lineage>
        <taxon>Eukaryota</taxon>
        <taxon>Fungi</taxon>
        <taxon>Dikarya</taxon>
        <taxon>Basidiomycota</taxon>
        <taxon>Agaricomycotina</taxon>
        <taxon>Agaricomycetes</taxon>
        <taxon>Polyporales</taxon>
        <taxon>Fomitopsis</taxon>
    </lineage>
</organism>
<dbReference type="InterPro" id="IPR001623">
    <property type="entry name" value="DnaJ_domain"/>
</dbReference>
<dbReference type="Gene3D" id="1.10.287.110">
    <property type="entry name" value="DnaJ domain"/>
    <property type="match status" value="1"/>
</dbReference>
<dbReference type="InterPro" id="IPR011990">
    <property type="entry name" value="TPR-like_helical_dom_sf"/>
</dbReference>
<dbReference type="InterPro" id="IPR052758">
    <property type="entry name" value="SRC_co-chaperone"/>
</dbReference>
<evidence type="ECO:0000256" key="2">
    <source>
        <dbReference type="SAM" id="Coils"/>
    </source>
</evidence>
<keyword evidence="6" id="KW-1185">Reference proteome</keyword>
<dbReference type="PROSITE" id="PS00636">
    <property type="entry name" value="DNAJ_1"/>
    <property type="match status" value="1"/>
</dbReference>
<dbReference type="SUPFAM" id="SSF48452">
    <property type="entry name" value="TPR-like"/>
    <property type="match status" value="2"/>
</dbReference>
<dbReference type="EMBL" id="KV429173">
    <property type="protein sequence ID" value="KZT63561.1"/>
    <property type="molecule type" value="Genomic_DNA"/>
</dbReference>
<feature type="region of interest" description="Disordered" evidence="3">
    <location>
        <begin position="80"/>
        <end position="123"/>
    </location>
</feature>
<sequence length="720" mass="78031">MAIEQPNVLKGTWSNAEVAGSSDIHQGFVRNVRYGFVRNARGAATGLGSVRKLKRSLIFAVICVMRLGTIASSARTPRQCLPEWDGASSKPSAKSRHPKPASEAEQPKSDRAPDNGGSTTAAAGHDDDCKCMLCDLVKKRKRAEPKPSSAKATPRPADDGRTANHANGAHEATCKCFICLLKKRGRGKAEPEPNSEHARTGGDVPSPSGSSAGTPVGNTSSRGPACVCTVCNRTRTHDAKQAPVEHSQDHAAMQLWNRGTTALASGQIEQAIRLFGECIARDPNAAAFFTSRGDAHMATKDYSAASGDFQRACELLKGVPAPAKAASMLVKVARCRLCLGSHGSAMLAVQEALGIDASADAARALKRRLTRMQEEEAAYQRARAGGRWRAARTAWETCVRLYEEEGCVAPVDVRCWGVDLAVAECAWEKAKSAVDQLFAEAPQAIVVMLAKINLLFLSGELQHALEQAKAALKSDPDNLSFKSARTRIKDVLKAQGDARVCSCNHDAALESWHRALELVPDRPEDGGGGLLRARLLIDKAQAELELQRHAEALKSVDASLKLDAAHWRTYLIRGRIHAGLELFDAAVDDFKTCLQRALTKGSGASASDLESLRREVEETESLAAEAKNTVKDYYKILGLPRTCTLSEIRKAFRTESRKHHPDKGGIEEKFKLVNEAYSTLSDQDAKRAYDAQLDEQALGSTYEYDWGEDTYQNGGDFGWD</sequence>
<feature type="compositionally biased region" description="Basic and acidic residues" evidence="3">
    <location>
        <begin position="100"/>
        <end position="113"/>
    </location>
</feature>
<evidence type="ECO:0000313" key="6">
    <source>
        <dbReference type="Proteomes" id="UP000076727"/>
    </source>
</evidence>
<gene>
    <name evidence="5" type="ORF">DAEQUDRAFT_770507</name>
</gene>
<evidence type="ECO:0000313" key="5">
    <source>
        <dbReference type="EMBL" id="KZT63561.1"/>
    </source>
</evidence>
<dbReference type="PRINTS" id="PR00625">
    <property type="entry name" value="JDOMAIN"/>
</dbReference>
<dbReference type="STRING" id="1314783.A0A165KTH8"/>
<dbReference type="PANTHER" id="PTHR44200:SF1">
    <property type="entry name" value="DNAJ HOMOLOG SUBFAMILY C MEMBER 7"/>
    <property type="match status" value="1"/>
</dbReference>
<reference evidence="5 6" key="1">
    <citation type="journal article" date="2016" name="Mol. Biol. Evol.">
        <title>Comparative Genomics of Early-Diverging Mushroom-Forming Fungi Provides Insights into the Origins of Lignocellulose Decay Capabilities.</title>
        <authorList>
            <person name="Nagy L.G."/>
            <person name="Riley R."/>
            <person name="Tritt A."/>
            <person name="Adam C."/>
            <person name="Daum C."/>
            <person name="Floudas D."/>
            <person name="Sun H."/>
            <person name="Yadav J.S."/>
            <person name="Pangilinan J."/>
            <person name="Larsson K.H."/>
            <person name="Matsuura K."/>
            <person name="Barry K."/>
            <person name="Labutti K."/>
            <person name="Kuo R."/>
            <person name="Ohm R.A."/>
            <person name="Bhattacharya S.S."/>
            <person name="Shirouzu T."/>
            <person name="Yoshinaga Y."/>
            <person name="Martin F.M."/>
            <person name="Grigoriev I.V."/>
            <person name="Hibbett D.S."/>
        </authorList>
    </citation>
    <scope>NUCLEOTIDE SEQUENCE [LARGE SCALE GENOMIC DNA]</scope>
    <source>
        <strain evidence="5 6">L-15889</strain>
    </source>
</reference>
<keyword evidence="1" id="KW-0802">TPR repeat</keyword>
<accession>A0A165KTH8</accession>
<dbReference type="InterPro" id="IPR019734">
    <property type="entry name" value="TPR_rpt"/>
</dbReference>
<proteinExistence type="predicted"/>
<evidence type="ECO:0000256" key="3">
    <source>
        <dbReference type="SAM" id="MobiDB-lite"/>
    </source>
</evidence>
<dbReference type="Pfam" id="PF00226">
    <property type="entry name" value="DnaJ"/>
    <property type="match status" value="1"/>
</dbReference>
<feature type="compositionally biased region" description="Polar residues" evidence="3">
    <location>
        <begin position="207"/>
        <end position="222"/>
    </location>
</feature>
<dbReference type="PANTHER" id="PTHR44200">
    <property type="entry name" value="DNAJ HOMOLOG SUBFAMILY C MEMBER 7"/>
    <property type="match status" value="1"/>
</dbReference>
<evidence type="ECO:0000259" key="4">
    <source>
        <dbReference type="PROSITE" id="PS50076"/>
    </source>
</evidence>
<dbReference type="OrthoDB" id="10250354at2759"/>
<dbReference type="SMART" id="SM00028">
    <property type="entry name" value="TPR"/>
    <property type="match status" value="7"/>
</dbReference>
<feature type="region of interest" description="Disordered" evidence="3">
    <location>
        <begin position="187"/>
        <end position="223"/>
    </location>
</feature>
<dbReference type="Gene3D" id="1.25.40.10">
    <property type="entry name" value="Tetratricopeptide repeat domain"/>
    <property type="match status" value="1"/>
</dbReference>
<feature type="coiled-coil region" evidence="2">
    <location>
        <begin position="355"/>
        <end position="382"/>
    </location>
</feature>
<dbReference type="PROSITE" id="PS50076">
    <property type="entry name" value="DNAJ_2"/>
    <property type="match status" value="1"/>
</dbReference>
<feature type="repeat" description="TPR" evidence="1">
    <location>
        <begin position="252"/>
        <end position="285"/>
    </location>
</feature>
<dbReference type="Proteomes" id="UP000076727">
    <property type="component" value="Unassembled WGS sequence"/>
</dbReference>
<dbReference type="CDD" id="cd06257">
    <property type="entry name" value="DnaJ"/>
    <property type="match status" value="1"/>
</dbReference>
<dbReference type="SUPFAM" id="SSF46565">
    <property type="entry name" value="Chaperone J-domain"/>
    <property type="match status" value="1"/>
</dbReference>
<protein>
    <recommendedName>
        <fullName evidence="4">J domain-containing protein</fullName>
    </recommendedName>
</protein>
<evidence type="ECO:0000256" key="1">
    <source>
        <dbReference type="PROSITE-ProRule" id="PRU00339"/>
    </source>
</evidence>
<feature type="domain" description="J" evidence="4">
    <location>
        <begin position="632"/>
        <end position="693"/>
    </location>
</feature>
<dbReference type="AlphaFoldDB" id="A0A165KTH8"/>
<feature type="region of interest" description="Disordered" evidence="3">
    <location>
        <begin position="142"/>
        <end position="166"/>
    </location>
</feature>
<dbReference type="PROSITE" id="PS50005">
    <property type="entry name" value="TPR"/>
    <property type="match status" value="1"/>
</dbReference>
<name>A0A165KTH8_9APHY</name>
<feature type="compositionally biased region" description="Basic and acidic residues" evidence="3">
    <location>
        <begin position="187"/>
        <end position="200"/>
    </location>
</feature>
<dbReference type="SMART" id="SM00271">
    <property type="entry name" value="DnaJ"/>
    <property type="match status" value="1"/>
</dbReference>
<dbReference type="InterPro" id="IPR018253">
    <property type="entry name" value="DnaJ_domain_CS"/>
</dbReference>
<keyword evidence="2" id="KW-0175">Coiled coil</keyword>